<comment type="catalytic activity">
    <reaction evidence="1">
        <text>ATP + protein L-histidine = ADP + protein N-phospho-L-histidine.</text>
        <dbReference type="EC" id="2.7.13.3"/>
    </reaction>
</comment>
<reference evidence="13" key="1">
    <citation type="journal article" date="2019" name="PLoS Negl. Trop. Dis.">
        <title>Revisiting the worldwide diversity of Leptospira species in the environment.</title>
        <authorList>
            <person name="Vincent A.T."/>
            <person name="Schiettekatte O."/>
            <person name="Bourhy P."/>
            <person name="Veyrier F.J."/>
            <person name="Picardeau M."/>
        </authorList>
    </citation>
    <scope>NUCLEOTIDE SEQUENCE [LARGE SCALE GENOMIC DNA]</scope>
    <source>
        <strain evidence="13">SCS5</strain>
    </source>
</reference>
<keyword evidence="14" id="KW-1185">Reference proteome</keyword>
<dbReference type="NCBIfam" id="TIGR00229">
    <property type="entry name" value="sensory_box"/>
    <property type="match status" value="2"/>
</dbReference>
<dbReference type="Gene3D" id="3.30.565.10">
    <property type="entry name" value="Histidine kinase-like ATPase, C-terminal domain"/>
    <property type="match status" value="1"/>
</dbReference>
<feature type="coiled-coil region" evidence="9">
    <location>
        <begin position="252"/>
        <end position="311"/>
    </location>
</feature>
<sequence length="630" mass="71123">MDRSQDKVYRTIFEQSPIGLIIFNRRGEVVDANDAALKILGMRAEDLIGSSFTNFRDDNLVNVLTHAYSGETYEYEGPYFTSLPESSFQVHVKVAPILDEHESVDGLVLTFEDITEKKRTERRLAETLVKRAEMQRALRENERKFRTLFEAAGDAIFIFDGRIFLDCNPRTEEIFGCKKEEIIGHSPVDFSPEFQPDGSNSAEAAMHKIGMAMAGLPQTFEWTHCRKDGTNFAAEVTLNSVRFGDTDSIQAIVRDVSERKKSEEQIKRLNEELEIKVSLRTEQLNASNSHLESTIRNLKNALIELKSTQGQLVQSEKMAVLGQLIAGIAHEVNTPLGAIISSNEGIQSVFRDTWETLLKEFSLFDEEEKNFWKMLFFKGSVLPEFYDSAEERKKRKQIRDRLKQEGFVKADSLADNLAELGIQGQDLSEMITGADKERFPVIVGNAVHLSGIFRHSNVIREAANKASQVIRALKMYIYQDHSGATEVDVREQLELVLTLYYGKVKQGVEIVRKFHDPSIAFGQADQLTQVWANLINNAFQAISYKGRLELETRPQAGFLDVLITDDGPGIPAEIRERIFEPFFTTKPQGEGSGLGLDICRKILEQNKGTIHVESESGRTTFKVRLPTGPN</sequence>
<evidence type="ECO:0000259" key="11">
    <source>
        <dbReference type="PROSITE" id="PS50112"/>
    </source>
</evidence>
<organism evidence="13 14">
    <name type="scientific">Leptospira fluminis</name>
    <dbReference type="NCBI Taxonomy" id="2484979"/>
    <lineage>
        <taxon>Bacteria</taxon>
        <taxon>Pseudomonadati</taxon>
        <taxon>Spirochaetota</taxon>
        <taxon>Spirochaetia</taxon>
        <taxon>Leptospirales</taxon>
        <taxon>Leptospiraceae</taxon>
        <taxon>Leptospira</taxon>
    </lineage>
</organism>
<dbReference type="Gene3D" id="1.10.287.130">
    <property type="match status" value="1"/>
</dbReference>
<protein>
    <recommendedName>
        <fullName evidence="2">histidine kinase</fullName>
        <ecNumber evidence="2">2.7.13.3</ecNumber>
    </recommendedName>
</protein>
<dbReference type="InterPro" id="IPR035965">
    <property type="entry name" value="PAS-like_dom_sf"/>
</dbReference>
<dbReference type="EC" id="2.7.13.3" evidence="2"/>
<dbReference type="OrthoDB" id="9784397at2"/>
<dbReference type="PANTHER" id="PTHR43065">
    <property type="entry name" value="SENSOR HISTIDINE KINASE"/>
    <property type="match status" value="1"/>
</dbReference>
<dbReference type="CDD" id="cd00130">
    <property type="entry name" value="PAS"/>
    <property type="match status" value="2"/>
</dbReference>
<feature type="domain" description="PAC" evidence="12">
    <location>
        <begin position="218"/>
        <end position="268"/>
    </location>
</feature>
<dbReference type="AlphaFoldDB" id="A0A4R9GLB2"/>
<dbReference type="RefSeq" id="WP_135814293.1">
    <property type="nucleotide sequence ID" value="NZ_RQEV01000015.1"/>
</dbReference>
<evidence type="ECO:0000256" key="2">
    <source>
        <dbReference type="ARBA" id="ARBA00012438"/>
    </source>
</evidence>
<evidence type="ECO:0000256" key="9">
    <source>
        <dbReference type="SAM" id="Coils"/>
    </source>
</evidence>
<dbReference type="InterPro" id="IPR001610">
    <property type="entry name" value="PAC"/>
</dbReference>
<evidence type="ECO:0000256" key="3">
    <source>
        <dbReference type="ARBA" id="ARBA00022553"/>
    </source>
</evidence>
<dbReference type="GO" id="GO:0006355">
    <property type="term" value="P:regulation of DNA-templated transcription"/>
    <property type="evidence" value="ECO:0007669"/>
    <property type="project" value="InterPro"/>
</dbReference>
<evidence type="ECO:0000256" key="1">
    <source>
        <dbReference type="ARBA" id="ARBA00000085"/>
    </source>
</evidence>
<dbReference type="InterPro" id="IPR036097">
    <property type="entry name" value="HisK_dim/P_sf"/>
</dbReference>
<dbReference type="SMART" id="SM00387">
    <property type="entry name" value="HATPase_c"/>
    <property type="match status" value="1"/>
</dbReference>
<dbReference type="InterPro" id="IPR000700">
    <property type="entry name" value="PAS-assoc_C"/>
</dbReference>
<evidence type="ECO:0000256" key="6">
    <source>
        <dbReference type="ARBA" id="ARBA00022777"/>
    </source>
</evidence>
<evidence type="ECO:0000259" key="12">
    <source>
        <dbReference type="PROSITE" id="PS50113"/>
    </source>
</evidence>
<dbReference type="PROSITE" id="PS50113">
    <property type="entry name" value="PAC"/>
    <property type="match status" value="2"/>
</dbReference>
<evidence type="ECO:0000256" key="5">
    <source>
        <dbReference type="ARBA" id="ARBA00022741"/>
    </source>
</evidence>
<dbReference type="InterPro" id="IPR003594">
    <property type="entry name" value="HATPase_dom"/>
</dbReference>
<feature type="domain" description="Histidine kinase" evidence="10">
    <location>
        <begin position="327"/>
        <end position="629"/>
    </location>
</feature>
<dbReference type="SUPFAM" id="SSF55874">
    <property type="entry name" value="ATPase domain of HSP90 chaperone/DNA topoisomerase II/histidine kinase"/>
    <property type="match status" value="1"/>
</dbReference>
<dbReference type="Pfam" id="PF13426">
    <property type="entry name" value="PAS_9"/>
    <property type="match status" value="1"/>
</dbReference>
<feature type="coiled-coil region" evidence="9">
    <location>
        <begin position="117"/>
        <end position="144"/>
    </location>
</feature>
<dbReference type="EMBL" id="RQEV01000015">
    <property type="protein sequence ID" value="TGK15568.1"/>
    <property type="molecule type" value="Genomic_DNA"/>
</dbReference>
<dbReference type="PRINTS" id="PR00344">
    <property type="entry name" value="BCTRLSENSOR"/>
</dbReference>
<gene>
    <name evidence="13" type="ORF">EHO61_14505</name>
</gene>
<proteinExistence type="predicted"/>
<dbReference type="SUPFAM" id="SSF47384">
    <property type="entry name" value="Homodimeric domain of signal transducing histidine kinase"/>
    <property type="match status" value="1"/>
</dbReference>
<dbReference type="Proteomes" id="UP000297855">
    <property type="component" value="Unassembled WGS sequence"/>
</dbReference>
<keyword evidence="6 13" id="KW-0418">Kinase</keyword>
<keyword evidence="3" id="KW-0597">Phosphoprotein</keyword>
<accession>A0A4R9GLB2</accession>
<dbReference type="SUPFAM" id="SSF55785">
    <property type="entry name" value="PYP-like sensor domain (PAS domain)"/>
    <property type="match status" value="2"/>
</dbReference>
<dbReference type="Pfam" id="PF00989">
    <property type="entry name" value="PAS"/>
    <property type="match status" value="1"/>
</dbReference>
<dbReference type="InterPro" id="IPR003661">
    <property type="entry name" value="HisK_dim/P_dom"/>
</dbReference>
<keyword evidence="9" id="KW-0175">Coiled coil</keyword>
<evidence type="ECO:0000256" key="8">
    <source>
        <dbReference type="ARBA" id="ARBA00023012"/>
    </source>
</evidence>
<dbReference type="PROSITE" id="PS50112">
    <property type="entry name" value="PAS"/>
    <property type="match status" value="2"/>
</dbReference>
<comment type="caution">
    <text evidence="13">The sequence shown here is derived from an EMBL/GenBank/DDBJ whole genome shotgun (WGS) entry which is preliminary data.</text>
</comment>
<evidence type="ECO:0000256" key="7">
    <source>
        <dbReference type="ARBA" id="ARBA00022840"/>
    </source>
</evidence>
<keyword evidence="5" id="KW-0547">Nucleotide-binding</keyword>
<dbReference type="PROSITE" id="PS50109">
    <property type="entry name" value="HIS_KIN"/>
    <property type="match status" value="1"/>
</dbReference>
<dbReference type="SMART" id="SM00086">
    <property type="entry name" value="PAC"/>
    <property type="match status" value="2"/>
</dbReference>
<feature type="domain" description="PAC" evidence="12">
    <location>
        <begin position="73"/>
        <end position="126"/>
    </location>
</feature>
<keyword evidence="4" id="KW-0808">Transferase</keyword>
<keyword evidence="7" id="KW-0067">ATP-binding</keyword>
<evidence type="ECO:0000256" key="4">
    <source>
        <dbReference type="ARBA" id="ARBA00022679"/>
    </source>
</evidence>
<dbReference type="SMART" id="SM00091">
    <property type="entry name" value="PAS"/>
    <property type="match status" value="2"/>
</dbReference>
<feature type="domain" description="PAS" evidence="11">
    <location>
        <begin position="141"/>
        <end position="209"/>
    </location>
</feature>
<feature type="domain" description="PAS" evidence="11">
    <location>
        <begin position="5"/>
        <end position="51"/>
    </location>
</feature>
<name>A0A4R9GLB2_9LEPT</name>
<dbReference type="PANTHER" id="PTHR43065:SF48">
    <property type="entry name" value="HISTIDINE KINASE"/>
    <property type="match status" value="1"/>
</dbReference>
<dbReference type="Gene3D" id="3.30.450.20">
    <property type="entry name" value="PAS domain"/>
    <property type="match status" value="2"/>
</dbReference>
<dbReference type="Pfam" id="PF02518">
    <property type="entry name" value="HATPase_c"/>
    <property type="match status" value="1"/>
</dbReference>
<dbReference type="GO" id="GO:0005524">
    <property type="term" value="F:ATP binding"/>
    <property type="evidence" value="ECO:0007669"/>
    <property type="project" value="UniProtKB-KW"/>
</dbReference>
<dbReference type="InterPro" id="IPR013767">
    <property type="entry name" value="PAS_fold"/>
</dbReference>
<dbReference type="InterPro" id="IPR004358">
    <property type="entry name" value="Sig_transdc_His_kin-like_C"/>
</dbReference>
<dbReference type="InterPro" id="IPR000014">
    <property type="entry name" value="PAS"/>
</dbReference>
<keyword evidence="8" id="KW-0902">Two-component regulatory system</keyword>
<dbReference type="InterPro" id="IPR005467">
    <property type="entry name" value="His_kinase_dom"/>
</dbReference>
<dbReference type="CDD" id="cd00082">
    <property type="entry name" value="HisKA"/>
    <property type="match status" value="1"/>
</dbReference>
<dbReference type="GO" id="GO:0000155">
    <property type="term" value="F:phosphorelay sensor kinase activity"/>
    <property type="evidence" value="ECO:0007669"/>
    <property type="project" value="InterPro"/>
</dbReference>
<dbReference type="InterPro" id="IPR036890">
    <property type="entry name" value="HATPase_C_sf"/>
</dbReference>
<evidence type="ECO:0000259" key="10">
    <source>
        <dbReference type="PROSITE" id="PS50109"/>
    </source>
</evidence>
<evidence type="ECO:0000313" key="14">
    <source>
        <dbReference type="Proteomes" id="UP000297855"/>
    </source>
</evidence>
<evidence type="ECO:0000313" key="13">
    <source>
        <dbReference type="EMBL" id="TGK15568.1"/>
    </source>
</evidence>